<dbReference type="GO" id="GO:0003723">
    <property type="term" value="F:RNA binding"/>
    <property type="evidence" value="ECO:0007669"/>
    <property type="project" value="UniProtKB-UniRule"/>
</dbReference>
<dbReference type="OrthoDB" id="1879688at2759"/>
<dbReference type="EMBL" id="CAHIKZ030004123">
    <property type="protein sequence ID" value="CAE1307517.1"/>
    <property type="molecule type" value="Genomic_DNA"/>
</dbReference>
<keyword evidence="1" id="KW-0694">RNA-binding</keyword>
<evidence type="ECO:0000259" key="2">
    <source>
        <dbReference type="PROSITE" id="PS50102"/>
    </source>
</evidence>
<organism evidence="3 4">
    <name type="scientific">Acanthosepion pharaonis</name>
    <name type="common">Pharaoh cuttlefish</name>
    <name type="synonym">Sepia pharaonis</name>
    <dbReference type="NCBI Taxonomy" id="158019"/>
    <lineage>
        <taxon>Eukaryota</taxon>
        <taxon>Metazoa</taxon>
        <taxon>Spiralia</taxon>
        <taxon>Lophotrochozoa</taxon>
        <taxon>Mollusca</taxon>
        <taxon>Cephalopoda</taxon>
        <taxon>Coleoidea</taxon>
        <taxon>Decapodiformes</taxon>
        <taxon>Sepiida</taxon>
        <taxon>Sepiina</taxon>
        <taxon>Sepiidae</taxon>
        <taxon>Acanthosepion</taxon>
    </lineage>
</organism>
<dbReference type="Gene3D" id="3.30.70.330">
    <property type="match status" value="1"/>
</dbReference>
<proteinExistence type="predicted"/>
<dbReference type="PROSITE" id="PS50102">
    <property type="entry name" value="RRM"/>
    <property type="match status" value="1"/>
</dbReference>
<accession>A0A812DMY2</accession>
<dbReference type="InterPro" id="IPR000504">
    <property type="entry name" value="RRM_dom"/>
</dbReference>
<dbReference type="AlphaFoldDB" id="A0A812DMY2"/>
<reference evidence="3" key="1">
    <citation type="submission" date="2021-01" db="EMBL/GenBank/DDBJ databases">
        <authorList>
            <person name="Li R."/>
            <person name="Bekaert M."/>
        </authorList>
    </citation>
    <scope>NUCLEOTIDE SEQUENCE</scope>
    <source>
        <strain evidence="3">Farmed</strain>
    </source>
</reference>
<dbReference type="InterPro" id="IPR035979">
    <property type="entry name" value="RBD_domain_sf"/>
</dbReference>
<dbReference type="Pfam" id="PF00076">
    <property type="entry name" value="RRM_1"/>
    <property type="match status" value="1"/>
</dbReference>
<feature type="domain" description="RRM" evidence="2">
    <location>
        <begin position="105"/>
        <end position="181"/>
    </location>
</feature>
<keyword evidence="4" id="KW-1185">Reference proteome</keyword>
<name>A0A812DMY2_ACAPH</name>
<dbReference type="SMART" id="SM00360">
    <property type="entry name" value="RRM"/>
    <property type="match status" value="1"/>
</dbReference>
<dbReference type="Proteomes" id="UP000597762">
    <property type="component" value="Unassembled WGS sequence"/>
</dbReference>
<comment type="caution">
    <text evidence="3">The sequence shown here is derived from an EMBL/GenBank/DDBJ whole genome shotgun (WGS) entry which is preliminary data.</text>
</comment>
<evidence type="ECO:0000313" key="3">
    <source>
        <dbReference type="EMBL" id="CAE1307517.1"/>
    </source>
</evidence>
<dbReference type="CDD" id="cd00590">
    <property type="entry name" value="RRM_SF"/>
    <property type="match status" value="1"/>
</dbReference>
<evidence type="ECO:0000256" key="1">
    <source>
        <dbReference type="PROSITE-ProRule" id="PRU00176"/>
    </source>
</evidence>
<dbReference type="SUPFAM" id="SSF54928">
    <property type="entry name" value="RNA-binding domain, RBD"/>
    <property type="match status" value="1"/>
</dbReference>
<dbReference type="InterPro" id="IPR012677">
    <property type="entry name" value="Nucleotide-bd_a/b_plait_sf"/>
</dbReference>
<evidence type="ECO:0000313" key="4">
    <source>
        <dbReference type="Proteomes" id="UP000597762"/>
    </source>
</evidence>
<sequence length="217" mass="24851">MFKNRALTLRRFRVFDVQAKPASNSNRPLNKEINNNAKQRKNFANSTPHVNPDYDELKARMPPLENIVSSSDDDDDDNSNESNADIYFERPINGNTRQANMQNFFHLFVGNFPYGTSEVDLLRLFQHYHPTKAIIINGNDKSRSTQGFVCLSNPKDLEAATEEMDRTEYKNQILLVSSSLVWPRIIISKKCDTGDKNEKCKRPSVVKYPLIVEPGII</sequence>
<gene>
    <name evidence="3" type="ORF">SPHA_59598</name>
</gene>
<protein>
    <recommendedName>
        <fullName evidence="2">RRM domain-containing protein</fullName>
    </recommendedName>
</protein>